<evidence type="ECO:0000259" key="8">
    <source>
        <dbReference type="Pfam" id="PF01432"/>
    </source>
</evidence>
<dbReference type="Gene3D" id="1.10.1370.10">
    <property type="entry name" value="Neurolysin, domain 3"/>
    <property type="match status" value="1"/>
</dbReference>
<evidence type="ECO:0000256" key="1">
    <source>
        <dbReference type="ARBA" id="ARBA00006040"/>
    </source>
</evidence>
<accession>A0A917JMN7</accession>
<evidence type="ECO:0000256" key="5">
    <source>
        <dbReference type="ARBA" id="ARBA00022833"/>
    </source>
</evidence>
<keyword evidence="10" id="KW-1185">Reference proteome</keyword>
<dbReference type="PANTHER" id="PTHR43660">
    <property type="entry name" value="DIPEPTIDYL CARBOXYPEPTIDASE"/>
    <property type="match status" value="1"/>
</dbReference>
<dbReference type="GO" id="GO:0046872">
    <property type="term" value="F:metal ion binding"/>
    <property type="evidence" value="ECO:0007669"/>
    <property type="project" value="UniProtKB-UniRule"/>
</dbReference>
<protein>
    <submittedName>
        <fullName evidence="9">Dipeptidyl carboxypeptidase II</fullName>
    </submittedName>
</protein>
<keyword evidence="2 7" id="KW-0645">Protease</keyword>
<dbReference type="EMBL" id="BMPZ01000003">
    <property type="protein sequence ID" value="GGI77756.1"/>
    <property type="molecule type" value="Genomic_DNA"/>
</dbReference>
<keyword evidence="5 7" id="KW-0862">Zinc</keyword>
<dbReference type="GO" id="GO:0005829">
    <property type="term" value="C:cytosol"/>
    <property type="evidence" value="ECO:0007669"/>
    <property type="project" value="TreeGrafter"/>
</dbReference>
<dbReference type="InterPro" id="IPR024077">
    <property type="entry name" value="Neurolysin/TOP_dom2"/>
</dbReference>
<dbReference type="Gene3D" id="3.40.390.10">
    <property type="entry name" value="Collagenase (Catalytic Domain)"/>
    <property type="match status" value="1"/>
</dbReference>
<dbReference type="FunFam" id="3.40.390.10:FF:000009">
    <property type="entry name" value="Oligopeptidase A"/>
    <property type="match status" value="1"/>
</dbReference>
<evidence type="ECO:0000256" key="3">
    <source>
        <dbReference type="ARBA" id="ARBA00022723"/>
    </source>
</evidence>
<feature type="domain" description="Peptidase M3A/M3B catalytic" evidence="8">
    <location>
        <begin position="274"/>
        <end position="717"/>
    </location>
</feature>
<keyword evidence="6 7" id="KW-0482">Metalloprotease</keyword>
<gene>
    <name evidence="9" type="primary">dcp</name>
    <name evidence="9" type="ORF">GCM10009332_13900</name>
</gene>
<name>A0A917JMN7_9GAMM</name>
<organism evidence="9 10">
    <name type="scientific">Shewanella gelidii</name>
    <dbReference type="NCBI Taxonomy" id="1642821"/>
    <lineage>
        <taxon>Bacteria</taxon>
        <taxon>Pseudomonadati</taxon>
        <taxon>Pseudomonadota</taxon>
        <taxon>Gammaproteobacteria</taxon>
        <taxon>Alteromonadales</taxon>
        <taxon>Shewanellaceae</taxon>
        <taxon>Shewanella</taxon>
    </lineage>
</organism>
<dbReference type="CDD" id="cd06456">
    <property type="entry name" value="M3A_DCP"/>
    <property type="match status" value="1"/>
</dbReference>
<keyword evidence="9" id="KW-0121">Carboxypeptidase</keyword>
<dbReference type="PROSITE" id="PS51257">
    <property type="entry name" value="PROKAR_LIPOPROTEIN"/>
    <property type="match status" value="1"/>
</dbReference>
<proteinExistence type="inferred from homology"/>
<dbReference type="RefSeq" id="WP_188919280.1">
    <property type="nucleotide sequence ID" value="NZ_BMPZ01000003.1"/>
</dbReference>
<dbReference type="GO" id="GO:0006508">
    <property type="term" value="P:proteolysis"/>
    <property type="evidence" value="ECO:0007669"/>
    <property type="project" value="UniProtKB-KW"/>
</dbReference>
<comment type="similarity">
    <text evidence="1 7">Belongs to the peptidase M3 family.</text>
</comment>
<evidence type="ECO:0000256" key="6">
    <source>
        <dbReference type="ARBA" id="ARBA00023049"/>
    </source>
</evidence>
<dbReference type="InterPro" id="IPR001567">
    <property type="entry name" value="Pept_M3A_M3B_dom"/>
</dbReference>
<dbReference type="Proteomes" id="UP000613743">
    <property type="component" value="Unassembled WGS sequence"/>
</dbReference>
<reference evidence="9" key="1">
    <citation type="journal article" date="2014" name="Int. J. Syst. Evol. Microbiol.">
        <title>Complete genome sequence of Corynebacterium casei LMG S-19264T (=DSM 44701T), isolated from a smear-ripened cheese.</title>
        <authorList>
            <consortium name="US DOE Joint Genome Institute (JGI-PGF)"/>
            <person name="Walter F."/>
            <person name="Albersmeier A."/>
            <person name="Kalinowski J."/>
            <person name="Ruckert C."/>
        </authorList>
    </citation>
    <scope>NUCLEOTIDE SEQUENCE</scope>
    <source>
        <strain evidence="9">JCM 30804</strain>
    </source>
</reference>
<dbReference type="GO" id="GO:0004180">
    <property type="term" value="F:carboxypeptidase activity"/>
    <property type="evidence" value="ECO:0007669"/>
    <property type="project" value="UniProtKB-KW"/>
</dbReference>
<evidence type="ECO:0000256" key="4">
    <source>
        <dbReference type="ARBA" id="ARBA00022801"/>
    </source>
</evidence>
<dbReference type="InterPro" id="IPR034005">
    <property type="entry name" value="M3A_DCP"/>
</dbReference>
<dbReference type="PANTHER" id="PTHR43660:SF1">
    <property type="entry name" value="DIPEPTIDYL CARBOXYPEPTIDASE"/>
    <property type="match status" value="1"/>
</dbReference>
<dbReference type="AlphaFoldDB" id="A0A917JMN7"/>
<dbReference type="SUPFAM" id="SSF55486">
    <property type="entry name" value="Metalloproteases ('zincins'), catalytic domain"/>
    <property type="match status" value="1"/>
</dbReference>
<comment type="caution">
    <text evidence="9">The sequence shown here is derived from an EMBL/GenBank/DDBJ whole genome shotgun (WGS) entry which is preliminary data.</text>
</comment>
<sequence length="721" mass="79892">MRKSLIALAVGASLVLTGCGETQTSPSKNAKQADTKVAAAETKAVPADTLNNPLLVKSSLQYEAPQYDKIQLDHYLPAFKQGIQAQADEIAAIANNSDAPTFDNTIVAMEKTGALLRRAIGAFFNITGTISGENVRAIQSEVIPLLTAHGDNIDLNPQLFARVEAVYNNIDKLTGEDKRLTELTYKGFVRAGAKLDDAQKAKVRELNAELAKLTNDFGQNLMKVTKDAAVIVEDKAQLVGLPDTKIASLAAAAEAAGMKGKYLITLQNTTRQPIMTSLDNRELREKVWQASANRGMDLNGPLAIRLAELRAEKAKLMGYPNWATYVLNNQMAKTPDAVLTMLGDMAPKIVAKNELEAVELKALMSASGVQHDLKPWDWTYYAEKVRAQKYDLDESEVRNYFEINNVLEKGIFYALERQFGITFKERNDLPTYHPDVRTYEVFEADGTSIGLFYADYFAREGKRGGAWMNAFVGQNHLLGKKPVIVNVMNIPKPAEGQPALVSFNNVTTMFHEMGHGMHGMLSDVKYPKLAGTAVSRDYVEFPSQFQEDWAIHPDVLANYAKHYQTGESIPQDLLNKMLAANKFNQGFDSLEYVAAALLDMEWHSIAPGTKIESLADFEDKALRKNGVKSDYVPPRYKSNYFAHVFAGGYSAGYYAYMWSEVLAADAFNYMAKNGGLTREYGDKIRETIYSKGNSIDPNQQYLNFKGAKPEVEGLLIRRGLL</sequence>
<dbReference type="GO" id="GO:0004222">
    <property type="term" value="F:metalloendopeptidase activity"/>
    <property type="evidence" value="ECO:0007669"/>
    <property type="project" value="InterPro"/>
</dbReference>
<keyword evidence="3 7" id="KW-0479">Metal-binding</keyword>
<evidence type="ECO:0000256" key="7">
    <source>
        <dbReference type="RuleBase" id="RU003435"/>
    </source>
</evidence>
<evidence type="ECO:0000313" key="10">
    <source>
        <dbReference type="Proteomes" id="UP000613743"/>
    </source>
</evidence>
<keyword evidence="4 7" id="KW-0378">Hydrolase</keyword>
<dbReference type="InterPro" id="IPR024079">
    <property type="entry name" value="MetalloPept_cat_dom_sf"/>
</dbReference>
<comment type="cofactor">
    <cofactor evidence="7">
        <name>Zn(2+)</name>
        <dbReference type="ChEBI" id="CHEBI:29105"/>
    </cofactor>
    <text evidence="7">Binds 1 zinc ion.</text>
</comment>
<dbReference type="InterPro" id="IPR045090">
    <property type="entry name" value="Pept_M3A_M3B"/>
</dbReference>
<reference evidence="9" key="2">
    <citation type="submission" date="2020-09" db="EMBL/GenBank/DDBJ databases">
        <authorList>
            <person name="Sun Q."/>
            <person name="Ohkuma M."/>
        </authorList>
    </citation>
    <scope>NUCLEOTIDE SEQUENCE</scope>
    <source>
        <strain evidence="9">JCM 30804</strain>
    </source>
</reference>
<dbReference type="Pfam" id="PF01432">
    <property type="entry name" value="Peptidase_M3"/>
    <property type="match status" value="1"/>
</dbReference>
<evidence type="ECO:0000313" key="9">
    <source>
        <dbReference type="EMBL" id="GGI77756.1"/>
    </source>
</evidence>
<evidence type="ECO:0000256" key="2">
    <source>
        <dbReference type="ARBA" id="ARBA00022670"/>
    </source>
</evidence>